<reference evidence="2" key="1">
    <citation type="journal article" date="2022" name="bioRxiv">
        <title>Sequencing and chromosome-scale assembly of the giantPleurodeles waltlgenome.</title>
        <authorList>
            <person name="Brown T."/>
            <person name="Elewa A."/>
            <person name="Iarovenko S."/>
            <person name="Subramanian E."/>
            <person name="Araus A.J."/>
            <person name="Petzold A."/>
            <person name="Susuki M."/>
            <person name="Suzuki K.-i.T."/>
            <person name="Hayashi T."/>
            <person name="Toyoda A."/>
            <person name="Oliveira C."/>
            <person name="Osipova E."/>
            <person name="Leigh N.D."/>
            <person name="Simon A."/>
            <person name="Yun M.H."/>
        </authorList>
    </citation>
    <scope>NUCLEOTIDE SEQUENCE</scope>
    <source>
        <strain evidence="2">20211129_DDA</strain>
        <tissue evidence="2">Liver</tissue>
    </source>
</reference>
<sequence length="129" mass="14045">MLSLRSANLLDMNCQSSCNWASVATVTHQNAEPDSTYPGGTTARSADPEVTSDPDIREQEGKGDRERRRTARTGVTGRGAEPGERGSGSEEELENKEEDQGEDGETEEEDTGKPKENSQRRHIPGGAWL</sequence>
<evidence type="ECO:0000313" key="2">
    <source>
        <dbReference type="EMBL" id="KAJ1148692.1"/>
    </source>
</evidence>
<dbReference type="Proteomes" id="UP001066276">
    <property type="component" value="Chromosome 5"/>
</dbReference>
<comment type="caution">
    <text evidence="2">The sequence shown here is derived from an EMBL/GenBank/DDBJ whole genome shotgun (WGS) entry which is preliminary data.</text>
</comment>
<keyword evidence="3" id="KW-1185">Reference proteome</keyword>
<feature type="compositionally biased region" description="Basic and acidic residues" evidence="1">
    <location>
        <begin position="54"/>
        <end position="67"/>
    </location>
</feature>
<name>A0AAV7R7G7_PLEWA</name>
<evidence type="ECO:0000256" key="1">
    <source>
        <dbReference type="SAM" id="MobiDB-lite"/>
    </source>
</evidence>
<accession>A0AAV7R7G7</accession>
<evidence type="ECO:0000313" key="3">
    <source>
        <dbReference type="Proteomes" id="UP001066276"/>
    </source>
</evidence>
<organism evidence="2 3">
    <name type="scientific">Pleurodeles waltl</name>
    <name type="common">Iberian ribbed newt</name>
    <dbReference type="NCBI Taxonomy" id="8319"/>
    <lineage>
        <taxon>Eukaryota</taxon>
        <taxon>Metazoa</taxon>
        <taxon>Chordata</taxon>
        <taxon>Craniata</taxon>
        <taxon>Vertebrata</taxon>
        <taxon>Euteleostomi</taxon>
        <taxon>Amphibia</taxon>
        <taxon>Batrachia</taxon>
        <taxon>Caudata</taxon>
        <taxon>Salamandroidea</taxon>
        <taxon>Salamandridae</taxon>
        <taxon>Pleurodelinae</taxon>
        <taxon>Pleurodeles</taxon>
    </lineage>
</organism>
<gene>
    <name evidence="2" type="ORF">NDU88_001520</name>
</gene>
<dbReference type="AlphaFoldDB" id="A0AAV7R7G7"/>
<dbReference type="EMBL" id="JANPWB010000009">
    <property type="protein sequence ID" value="KAJ1148692.1"/>
    <property type="molecule type" value="Genomic_DNA"/>
</dbReference>
<protein>
    <submittedName>
        <fullName evidence="2">Uncharacterized protein</fullName>
    </submittedName>
</protein>
<feature type="compositionally biased region" description="Polar residues" evidence="1">
    <location>
        <begin position="30"/>
        <end position="44"/>
    </location>
</feature>
<proteinExistence type="predicted"/>
<feature type="region of interest" description="Disordered" evidence="1">
    <location>
        <begin position="30"/>
        <end position="129"/>
    </location>
</feature>
<feature type="compositionally biased region" description="Acidic residues" evidence="1">
    <location>
        <begin position="89"/>
        <end position="110"/>
    </location>
</feature>